<dbReference type="PROSITE" id="PS51898">
    <property type="entry name" value="TYR_RECOMBINASE"/>
    <property type="match status" value="1"/>
</dbReference>
<reference evidence="5 6" key="1">
    <citation type="submission" date="2016-03" db="EMBL/GenBank/DDBJ databases">
        <authorList>
            <person name="Ploux O."/>
        </authorList>
    </citation>
    <scope>NUCLEOTIDE SEQUENCE [LARGE SCALE GENOMIC DNA]</scope>
    <source>
        <strain evidence="5 6">EC13</strain>
    </source>
</reference>
<comment type="similarity">
    <text evidence="1">Belongs to the 'phage' integrase family.</text>
</comment>
<feature type="domain" description="Tyr recombinase" evidence="4">
    <location>
        <begin position="1"/>
        <end position="153"/>
    </location>
</feature>
<dbReference type="PANTHER" id="PTHR30349">
    <property type="entry name" value="PHAGE INTEGRASE-RELATED"/>
    <property type="match status" value="1"/>
</dbReference>
<organism evidence="5 6">
    <name type="scientific">Bdellovibrio bacteriovorus</name>
    <dbReference type="NCBI Taxonomy" id="959"/>
    <lineage>
        <taxon>Bacteria</taxon>
        <taxon>Pseudomonadati</taxon>
        <taxon>Bdellovibrionota</taxon>
        <taxon>Bdellovibrionia</taxon>
        <taxon>Bdellovibrionales</taxon>
        <taxon>Pseudobdellovibrionaceae</taxon>
        <taxon>Bdellovibrio</taxon>
    </lineage>
</organism>
<dbReference type="GO" id="GO:0015074">
    <property type="term" value="P:DNA integration"/>
    <property type="evidence" value="ECO:0007669"/>
    <property type="project" value="InterPro"/>
</dbReference>
<keyword evidence="3" id="KW-0233">DNA recombination</keyword>
<evidence type="ECO:0000313" key="5">
    <source>
        <dbReference type="EMBL" id="KYG65262.1"/>
    </source>
</evidence>
<dbReference type="CDD" id="cd00397">
    <property type="entry name" value="DNA_BRE_C"/>
    <property type="match status" value="1"/>
</dbReference>
<name>A0A162G8A2_BDEBC</name>
<evidence type="ECO:0000256" key="3">
    <source>
        <dbReference type="ARBA" id="ARBA00023172"/>
    </source>
</evidence>
<dbReference type="RefSeq" id="WP_063207275.1">
    <property type="nucleotide sequence ID" value="NZ_LUKD01000005.1"/>
</dbReference>
<keyword evidence="2" id="KW-0238">DNA-binding</keyword>
<dbReference type="InterPro" id="IPR013762">
    <property type="entry name" value="Integrase-like_cat_sf"/>
</dbReference>
<gene>
    <name evidence="5" type="ORF">AZI87_11955</name>
</gene>
<evidence type="ECO:0000256" key="2">
    <source>
        <dbReference type="ARBA" id="ARBA00023125"/>
    </source>
</evidence>
<evidence type="ECO:0000256" key="1">
    <source>
        <dbReference type="ARBA" id="ARBA00008857"/>
    </source>
</evidence>
<dbReference type="Pfam" id="PF00589">
    <property type="entry name" value="Phage_integrase"/>
    <property type="match status" value="1"/>
</dbReference>
<dbReference type="InterPro" id="IPR002104">
    <property type="entry name" value="Integrase_catalytic"/>
</dbReference>
<dbReference type="Gene3D" id="1.10.443.10">
    <property type="entry name" value="Intergrase catalytic core"/>
    <property type="match status" value="1"/>
</dbReference>
<sequence>MRNALLFQCLLDLGPRVQELLNAKIRDFNPFQATIFIRALKGSRDREIPMAIGLARAVRKFVLDWFGVKDWHLLDPDAKIFNLSYDRAYQIWQFYTPNKEKTMHCLRHTFATNLYRKTKDIKLVQIALGHKNILNTQVYVDFVYAQDSMRALMYGNG</sequence>
<dbReference type="GO" id="GO:0003677">
    <property type="term" value="F:DNA binding"/>
    <property type="evidence" value="ECO:0007669"/>
    <property type="project" value="UniProtKB-KW"/>
</dbReference>
<dbReference type="InterPro" id="IPR050090">
    <property type="entry name" value="Tyrosine_recombinase_XerCD"/>
</dbReference>
<dbReference type="PANTHER" id="PTHR30349:SF41">
    <property type="entry name" value="INTEGRASE_RECOMBINASE PROTEIN MJ0367-RELATED"/>
    <property type="match status" value="1"/>
</dbReference>
<dbReference type="AlphaFoldDB" id="A0A162G8A2"/>
<dbReference type="Proteomes" id="UP000075799">
    <property type="component" value="Unassembled WGS sequence"/>
</dbReference>
<protein>
    <recommendedName>
        <fullName evidence="4">Tyr recombinase domain-containing protein</fullName>
    </recommendedName>
</protein>
<dbReference type="SUPFAM" id="SSF56349">
    <property type="entry name" value="DNA breaking-rejoining enzymes"/>
    <property type="match status" value="1"/>
</dbReference>
<dbReference type="EMBL" id="LUKD01000005">
    <property type="protein sequence ID" value="KYG65262.1"/>
    <property type="molecule type" value="Genomic_DNA"/>
</dbReference>
<dbReference type="GO" id="GO:0006310">
    <property type="term" value="P:DNA recombination"/>
    <property type="evidence" value="ECO:0007669"/>
    <property type="project" value="UniProtKB-KW"/>
</dbReference>
<accession>A0A162G8A2</accession>
<proteinExistence type="inferred from homology"/>
<dbReference type="InterPro" id="IPR011010">
    <property type="entry name" value="DNA_brk_join_enz"/>
</dbReference>
<evidence type="ECO:0000259" key="4">
    <source>
        <dbReference type="PROSITE" id="PS51898"/>
    </source>
</evidence>
<comment type="caution">
    <text evidence="5">The sequence shown here is derived from an EMBL/GenBank/DDBJ whole genome shotgun (WGS) entry which is preliminary data.</text>
</comment>
<evidence type="ECO:0000313" key="6">
    <source>
        <dbReference type="Proteomes" id="UP000075799"/>
    </source>
</evidence>